<organism evidence="1 2">
    <name type="scientific">Anaerococcus cruorum</name>
    <dbReference type="NCBI Taxonomy" id="3115617"/>
    <lineage>
        <taxon>Bacteria</taxon>
        <taxon>Bacillati</taxon>
        <taxon>Bacillota</taxon>
        <taxon>Tissierellia</taxon>
        <taxon>Tissierellales</taxon>
        <taxon>Peptoniphilaceae</taxon>
        <taxon>Anaerococcus</taxon>
    </lineage>
</organism>
<name>A0ABW9MU13_9FIRM</name>
<evidence type="ECO:0000313" key="2">
    <source>
        <dbReference type="Proteomes" id="UP001638015"/>
    </source>
</evidence>
<sequence length="359" mass="41024">MKRIIYIFAMILLIACQKKELEPVQEVKPLAPLEINNDYDSFYLNNKKYSLPLSYEELKENGINLNEDEFYYQKINKNSQTMANLKGNGLDLGATFKNKGSEQIDIKEATIIELYINNTEGENKDFSINDLSWGSSYQEAKSLLKNIHTEEASKEDDKTINYYTDKNYVSLYFENEKLSSVAIFSKSFMRDEAYINGEFVVFGQTLKFPLTIHDLEDLLNSNINIEGNYKNLDPGDEMTIRIYSPLFDDMEDKPSSSGVDFELKNTSPSPISIKDAQIVGLVAESSSDLSVGNIYVGASLDELKMVDKKNQNPPRLSIEGKTNEQLSKFIFTADNDTSYIYYADDEVIRHIEIRNTKEQ</sequence>
<evidence type="ECO:0008006" key="3">
    <source>
        <dbReference type="Google" id="ProtNLM"/>
    </source>
</evidence>
<reference evidence="1 2" key="1">
    <citation type="journal article" date="2025" name="Anaerobe">
        <title>Description of Anaerococcus kampingiae sp. nov., Anaerococcus groningensis sp. nov., Anaerococcus martiniensis sp. nov., and Anaerococcus cruorum sp. nov., isolated from human clinical specimens.</title>
        <authorList>
            <person name="Boiten K.E."/>
            <person name="Meijer J."/>
            <person name="van Wezel E.M."/>
            <person name="Veloo A.C.M."/>
        </authorList>
    </citation>
    <scope>NUCLEOTIDE SEQUENCE [LARGE SCALE GENOMIC DNA]</scope>
    <source>
        <strain evidence="1 2">ENR1039</strain>
    </source>
</reference>
<evidence type="ECO:0000313" key="1">
    <source>
        <dbReference type="EMBL" id="MFO3715284.1"/>
    </source>
</evidence>
<protein>
    <recommendedName>
        <fullName evidence="3">Lipoprotein</fullName>
    </recommendedName>
</protein>
<dbReference type="RefSeq" id="WP_410032184.1">
    <property type="nucleotide sequence ID" value="NZ_JBGMEH010000001.1"/>
</dbReference>
<dbReference type="Proteomes" id="UP001638015">
    <property type="component" value="Unassembled WGS sequence"/>
</dbReference>
<proteinExistence type="predicted"/>
<gene>
    <name evidence="1" type="ORF">ACCQ40_00610</name>
</gene>
<dbReference type="PROSITE" id="PS51257">
    <property type="entry name" value="PROKAR_LIPOPROTEIN"/>
    <property type="match status" value="1"/>
</dbReference>
<dbReference type="EMBL" id="JBGMEH010000001">
    <property type="protein sequence ID" value="MFO3715284.1"/>
    <property type="molecule type" value="Genomic_DNA"/>
</dbReference>
<comment type="caution">
    <text evidence="1">The sequence shown here is derived from an EMBL/GenBank/DDBJ whole genome shotgun (WGS) entry which is preliminary data.</text>
</comment>
<accession>A0ABW9MU13</accession>
<keyword evidence="2" id="KW-1185">Reference proteome</keyword>